<feature type="region of interest" description="Disordered" evidence="1">
    <location>
        <begin position="576"/>
        <end position="604"/>
    </location>
</feature>
<name>D8Q2F2_SCHCM</name>
<feature type="compositionally biased region" description="Polar residues" evidence="1">
    <location>
        <begin position="35"/>
        <end position="48"/>
    </location>
</feature>
<dbReference type="STRING" id="578458.D8Q2F2"/>
<evidence type="ECO:0000313" key="3">
    <source>
        <dbReference type="EMBL" id="EFI98105.1"/>
    </source>
</evidence>
<dbReference type="VEuPathDB" id="FungiDB:SCHCODRAFT_02520224"/>
<feature type="compositionally biased region" description="Acidic residues" evidence="1">
    <location>
        <begin position="577"/>
        <end position="591"/>
    </location>
</feature>
<feature type="domain" description="Helitron helicase-like" evidence="2">
    <location>
        <begin position="612"/>
        <end position="758"/>
    </location>
</feature>
<organism evidence="4">
    <name type="scientific">Schizophyllum commune (strain H4-8 / FGSC 9210)</name>
    <name type="common">Split gill fungus</name>
    <dbReference type="NCBI Taxonomy" id="578458"/>
    <lineage>
        <taxon>Eukaryota</taxon>
        <taxon>Fungi</taxon>
        <taxon>Dikarya</taxon>
        <taxon>Basidiomycota</taxon>
        <taxon>Agaricomycotina</taxon>
        <taxon>Agaricomycetes</taxon>
        <taxon>Agaricomycetidae</taxon>
        <taxon>Agaricales</taxon>
        <taxon>Schizophyllaceae</taxon>
        <taxon>Schizophyllum</taxon>
    </lineage>
</organism>
<dbReference type="PANTHER" id="PTHR45786:SF74">
    <property type="entry name" value="ATP-DEPENDENT DNA HELICASE"/>
    <property type="match status" value="1"/>
</dbReference>
<dbReference type="AlphaFoldDB" id="D8Q2F2"/>
<gene>
    <name evidence="3" type="ORF">SCHCODRAFT_257016</name>
</gene>
<feature type="region of interest" description="Disordered" evidence="1">
    <location>
        <begin position="1"/>
        <end position="263"/>
    </location>
</feature>
<dbReference type="PANTHER" id="PTHR45786">
    <property type="entry name" value="DNA BINDING PROTEIN-LIKE"/>
    <property type="match status" value="1"/>
</dbReference>
<evidence type="ECO:0000259" key="2">
    <source>
        <dbReference type="Pfam" id="PF14214"/>
    </source>
</evidence>
<proteinExistence type="predicted"/>
<dbReference type="Pfam" id="PF14214">
    <property type="entry name" value="Helitron_like_N"/>
    <property type="match status" value="1"/>
</dbReference>
<sequence length="797" mass="89904">MSSPTTPERHRHQERQQARDRINVLETPQHRRTPHTPQLTPVHSQGQQYLLDRPLAQRLRAVEAITPDSLPSRGRAGRRHTRSRDHAQEQSSGRGTAARSDGAAQQQDAPPANDAAPAPSRRGRGSRGRGCGGGRAGRGRRGRGDAHAPGGAQRTTPPPSSGIPTAANRSTPTSTPQRQRDQERQNARERTNILTTPEHRRMPPASILTPIRIDGPFPDPLELRENTRARDDHSARSRSPSDHGSVVSRNESPDHNMDGVPPPLLRRLPLARRPVANENVHLYLPLDLGEMTAKCTFCNALHWLAERLKKSRINLPQFGTCCLSGKVQIPLLAAPPDDLYTLFYAVSDSGASEVDRQRSRHFLQKVRRYNAAFAFASLGVSTSRIPGRGVQQFTIRGELFHELGAVLPGEDPSRRPKYAQLYFMAPDDACEQRYQNNLTHGLRTEILQIIQDVLLRCNGYIDIYKLAVERLRDSGQAPSHFARLDFRPGSDQRRYNLPTAAELAVVLEDSKDHNARRDIMIELRRGGRKHRIYDTHPAYQPLLYVLLFPRGEHGYHENIPLTNPTTGEAIPLRARVEEDEDEEGADEGDEEGAGHDSGNKRGKQTRVTPMEFFAFRLHRRLDESDHIFRAKMLFQQYIVDGWAQTEQTRLRWARGHQPQLRADVYRGLADAVSSNADVNPQSVGQRCVLPSSFVGSWRNMFQLYQDSMAVARFFGRPDYFLTITCNPQWPEIQKEVEKMGPGFDVTDRPDLVSRVFREKDCPKIERSSCASDRPSASRQFHLSYTGGRDQARLHTQL</sequence>
<evidence type="ECO:0000256" key="1">
    <source>
        <dbReference type="SAM" id="MobiDB-lite"/>
    </source>
</evidence>
<dbReference type="Proteomes" id="UP000007431">
    <property type="component" value="Unassembled WGS sequence"/>
</dbReference>
<evidence type="ECO:0000313" key="4">
    <source>
        <dbReference type="Proteomes" id="UP000007431"/>
    </source>
</evidence>
<feature type="compositionally biased region" description="Basic and acidic residues" evidence="1">
    <location>
        <begin position="178"/>
        <end position="201"/>
    </location>
</feature>
<dbReference type="InterPro" id="IPR025476">
    <property type="entry name" value="Helitron_helicase-like"/>
</dbReference>
<feature type="compositionally biased region" description="Basic and acidic residues" evidence="1">
    <location>
        <begin position="221"/>
        <end position="241"/>
    </location>
</feature>
<dbReference type="EMBL" id="GL377305">
    <property type="protein sequence ID" value="EFI98105.1"/>
    <property type="molecule type" value="Genomic_DNA"/>
</dbReference>
<reference evidence="3 4" key="1">
    <citation type="journal article" date="2010" name="Nat. Biotechnol.">
        <title>Genome sequence of the model mushroom Schizophyllum commune.</title>
        <authorList>
            <person name="Ohm R.A."/>
            <person name="de Jong J.F."/>
            <person name="Lugones L.G."/>
            <person name="Aerts A."/>
            <person name="Kothe E."/>
            <person name="Stajich J.E."/>
            <person name="de Vries R.P."/>
            <person name="Record E."/>
            <person name="Levasseur A."/>
            <person name="Baker S.E."/>
            <person name="Bartholomew K.A."/>
            <person name="Coutinho P.M."/>
            <person name="Erdmann S."/>
            <person name="Fowler T.J."/>
            <person name="Gathman A.C."/>
            <person name="Lombard V."/>
            <person name="Henrissat B."/>
            <person name="Knabe N."/>
            <person name="Kuees U."/>
            <person name="Lilly W.W."/>
            <person name="Lindquist E."/>
            <person name="Lucas S."/>
            <person name="Magnuson J.K."/>
            <person name="Piumi F."/>
            <person name="Raudaskoski M."/>
            <person name="Salamov A."/>
            <person name="Schmutz J."/>
            <person name="Schwarze F.W.M.R."/>
            <person name="vanKuyk P.A."/>
            <person name="Horton J.S."/>
            <person name="Grigoriev I.V."/>
            <person name="Woesten H.A.B."/>
        </authorList>
    </citation>
    <scope>NUCLEOTIDE SEQUENCE [LARGE SCALE GENOMIC DNA]</scope>
    <source>
        <strain evidence="4">H4-8 / FGSC 9210</strain>
    </source>
</reference>
<feature type="compositionally biased region" description="Basic and acidic residues" evidence="1">
    <location>
        <begin position="14"/>
        <end position="23"/>
    </location>
</feature>
<dbReference type="eggNOG" id="KOG0987">
    <property type="taxonomic scope" value="Eukaryota"/>
</dbReference>
<feature type="compositionally biased region" description="Low complexity" evidence="1">
    <location>
        <begin position="103"/>
        <end position="120"/>
    </location>
</feature>
<keyword evidence="4" id="KW-1185">Reference proteome</keyword>
<protein>
    <recommendedName>
        <fullName evidence="2">Helitron helicase-like domain-containing protein</fullName>
    </recommendedName>
</protein>
<feature type="compositionally biased region" description="Polar residues" evidence="1">
    <location>
        <begin position="167"/>
        <end position="177"/>
    </location>
</feature>
<dbReference type="InParanoid" id="D8Q2F2"/>
<dbReference type="OMA" id="LMSHIMH"/>
<dbReference type="HOGENOM" id="CLU_385939_0_0_1"/>
<accession>D8Q2F2</accession>